<keyword evidence="4 5" id="KW-0472">Membrane</keyword>
<protein>
    <recommendedName>
        <fullName evidence="6">Sugar phosphate transporter domain-containing protein</fullName>
    </recommendedName>
</protein>
<dbReference type="AlphaFoldDB" id="A0AA36BCM9"/>
<comment type="subcellular location">
    <subcellularLocation>
        <location evidence="1">Membrane</location>
        <topology evidence="1">Multi-pass membrane protein</topology>
    </subcellularLocation>
</comment>
<gene>
    <name evidence="7" type="ORF">OCTVUL_1B008494</name>
</gene>
<feature type="transmembrane region" description="Helical" evidence="5">
    <location>
        <begin position="246"/>
        <end position="267"/>
    </location>
</feature>
<feature type="transmembrane region" description="Helical" evidence="5">
    <location>
        <begin position="63"/>
        <end position="81"/>
    </location>
</feature>
<organism evidence="7 8">
    <name type="scientific">Octopus vulgaris</name>
    <name type="common">Common octopus</name>
    <dbReference type="NCBI Taxonomy" id="6645"/>
    <lineage>
        <taxon>Eukaryota</taxon>
        <taxon>Metazoa</taxon>
        <taxon>Spiralia</taxon>
        <taxon>Lophotrochozoa</taxon>
        <taxon>Mollusca</taxon>
        <taxon>Cephalopoda</taxon>
        <taxon>Coleoidea</taxon>
        <taxon>Octopodiformes</taxon>
        <taxon>Octopoda</taxon>
        <taxon>Incirrata</taxon>
        <taxon>Octopodidae</taxon>
        <taxon>Octopus</taxon>
    </lineage>
</organism>
<proteinExistence type="predicted"/>
<evidence type="ECO:0000256" key="4">
    <source>
        <dbReference type="ARBA" id="ARBA00023136"/>
    </source>
</evidence>
<feature type="transmembrane region" description="Helical" evidence="5">
    <location>
        <begin position="101"/>
        <end position="117"/>
    </location>
</feature>
<keyword evidence="2 5" id="KW-0812">Transmembrane</keyword>
<feature type="transmembrane region" description="Helical" evidence="5">
    <location>
        <begin position="274"/>
        <end position="295"/>
    </location>
</feature>
<name>A0AA36BCM9_OCTVU</name>
<dbReference type="PANTHER" id="PTHR11132">
    <property type="entry name" value="SOLUTE CARRIER FAMILY 35"/>
    <property type="match status" value="1"/>
</dbReference>
<evidence type="ECO:0000256" key="5">
    <source>
        <dbReference type="SAM" id="Phobius"/>
    </source>
</evidence>
<feature type="domain" description="Sugar phosphate transporter" evidence="6">
    <location>
        <begin position="36"/>
        <end position="319"/>
    </location>
</feature>
<feature type="transmembrane region" description="Helical" evidence="5">
    <location>
        <begin position="209"/>
        <end position="226"/>
    </location>
</feature>
<feature type="transmembrane region" description="Helical" evidence="5">
    <location>
        <begin position="31"/>
        <end position="51"/>
    </location>
</feature>
<feature type="transmembrane region" description="Helical" evidence="5">
    <location>
        <begin position="129"/>
        <end position="146"/>
    </location>
</feature>
<accession>A0AA36BCM9</accession>
<dbReference type="EMBL" id="OX597826">
    <property type="protein sequence ID" value="CAI9731664.1"/>
    <property type="molecule type" value="Genomic_DNA"/>
</dbReference>
<feature type="transmembrane region" description="Helical" evidence="5">
    <location>
        <begin position="153"/>
        <end position="171"/>
    </location>
</feature>
<feature type="transmembrane region" description="Helical" evidence="5">
    <location>
        <begin position="301"/>
        <end position="322"/>
    </location>
</feature>
<evidence type="ECO:0000256" key="2">
    <source>
        <dbReference type="ARBA" id="ARBA00022692"/>
    </source>
</evidence>
<evidence type="ECO:0000259" key="6">
    <source>
        <dbReference type="Pfam" id="PF03151"/>
    </source>
</evidence>
<evidence type="ECO:0000313" key="8">
    <source>
        <dbReference type="Proteomes" id="UP001162480"/>
    </source>
</evidence>
<keyword evidence="8" id="KW-1185">Reference proteome</keyword>
<sequence length="340" mass="38118">MPQIKILLVSQATPHGIGFNMNQGTGEKMPVRYRILSALFYGCSSFLIIVVNKMILTNFNFPSFQFLAIGQMVACLLVLFIGKELNIVIFPEFTSDIFRKVCPLPIVYVVNLLFGLGGTKKLNLPMFTVLRRFSILFTMILEYFILKTRAQTYVQLTVFLMIFGALVAASSDLAFDLIGYIFIFLNDFFTALNGVYTKKKLDAKELGKNGLLFYNSLFMLIPATIIAKFTGGLEDIISFPHWSDPVFIACFLMSCIMGFILNFSIVLCTSYNSALTTTIVGVIKNLLVTYIGMFIGGDYIFSYTNFIGLNISVLGSLMYTYMTFRSVPDATKSSNQLQRA</sequence>
<reference evidence="7" key="1">
    <citation type="submission" date="2023-08" db="EMBL/GenBank/DDBJ databases">
        <authorList>
            <person name="Alioto T."/>
            <person name="Alioto T."/>
            <person name="Gomez Garrido J."/>
        </authorList>
    </citation>
    <scope>NUCLEOTIDE SEQUENCE</scope>
</reference>
<dbReference type="InterPro" id="IPR004853">
    <property type="entry name" value="Sugar_P_trans_dom"/>
</dbReference>
<evidence type="ECO:0000256" key="1">
    <source>
        <dbReference type="ARBA" id="ARBA00004141"/>
    </source>
</evidence>
<dbReference type="Pfam" id="PF03151">
    <property type="entry name" value="TPT"/>
    <property type="match status" value="1"/>
</dbReference>
<keyword evidence="3 5" id="KW-1133">Transmembrane helix</keyword>
<evidence type="ECO:0000256" key="3">
    <source>
        <dbReference type="ARBA" id="ARBA00022989"/>
    </source>
</evidence>
<feature type="transmembrane region" description="Helical" evidence="5">
    <location>
        <begin position="177"/>
        <end position="197"/>
    </location>
</feature>
<dbReference type="GO" id="GO:0016020">
    <property type="term" value="C:membrane"/>
    <property type="evidence" value="ECO:0007669"/>
    <property type="project" value="UniProtKB-SubCell"/>
</dbReference>
<evidence type="ECO:0000313" key="7">
    <source>
        <dbReference type="EMBL" id="CAI9731664.1"/>
    </source>
</evidence>
<dbReference type="InterPro" id="IPR050186">
    <property type="entry name" value="TPT_transporter"/>
</dbReference>
<dbReference type="Proteomes" id="UP001162480">
    <property type="component" value="Chromosome 13"/>
</dbReference>